<dbReference type="eggNOG" id="ENOG502RFGW">
    <property type="taxonomic scope" value="Eukaryota"/>
</dbReference>
<feature type="domain" description="DUF7708" evidence="3">
    <location>
        <begin position="31"/>
        <end position="144"/>
    </location>
</feature>
<protein>
    <submittedName>
        <fullName evidence="5">Uncharacterized protein</fullName>
    </submittedName>
</protein>
<evidence type="ECO:0000259" key="3">
    <source>
        <dbReference type="Pfam" id="PF24809"/>
    </source>
</evidence>
<dbReference type="STRING" id="692275.M3D732"/>
<proteinExistence type="predicted"/>
<feature type="region of interest" description="Disordered" evidence="2">
    <location>
        <begin position="421"/>
        <end position="446"/>
    </location>
</feature>
<reference evidence="5 6" key="1">
    <citation type="journal article" date="2012" name="PLoS Pathog.">
        <title>Diverse lifestyles and strategies of plant pathogenesis encoded in the genomes of eighteen Dothideomycetes fungi.</title>
        <authorList>
            <person name="Ohm R.A."/>
            <person name="Feau N."/>
            <person name="Henrissat B."/>
            <person name="Schoch C.L."/>
            <person name="Horwitz B.A."/>
            <person name="Barry K.W."/>
            <person name="Condon B.J."/>
            <person name="Copeland A.C."/>
            <person name="Dhillon B."/>
            <person name="Glaser F."/>
            <person name="Hesse C.N."/>
            <person name="Kosti I."/>
            <person name="LaButti K."/>
            <person name="Lindquist E.A."/>
            <person name="Lucas S."/>
            <person name="Salamov A.A."/>
            <person name="Bradshaw R.E."/>
            <person name="Ciuffetti L."/>
            <person name="Hamelin R.C."/>
            <person name="Kema G.H.J."/>
            <person name="Lawrence C."/>
            <person name="Scott J.A."/>
            <person name="Spatafora J.W."/>
            <person name="Turgeon B.G."/>
            <person name="de Wit P.J.G.M."/>
            <person name="Zhong S."/>
            <person name="Goodwin S.B."/>
            <person name="Grigoriev I.V."/>
        </authorList>
    </citation>
    <scope>NUCLEOTIDE SEQUENCE [LARGE SCALE GENOMIC DNA]</scope>
    <source>
        <strain evidence="5 6">SO2202</strain>
    </source>
</reference>
<keyword evidence="1" id="KW-0677">Repeat</keyword>
<accession>M3D732</accession>
<dbReference type="EMBL" id="KB456262">
    <property type="protein sequence ID" value="EMF13955.1"/>
    <property type="molecule type" value="Genomic_DNA"/>
</dbReference>
<dbReference type="HOGENOM" id="CLU_530148_0_0_1"/>
<dbReference type="OMA" id="QCWLSPV"/>
<gene>
    <name evidence="5" type="ORF">SEPMUDRAFT_154822</name>
</gene>
<evidence type="ECO:0000256" key="2">
    <source>
        <dbReference type="SAM" id="MobiDB-lite"/>
    </source>
</evidence>
<evidence type="ECO:0000259" key="4">
    <source>
        <dbReference type="Pfam" id="PF24883"/>
    </source>
</evidence>
<evidence type="ECO:0000256" key="1">
    <source>
        <dbReference type="ARBA" id="ARBA00022737"/>
    </source>
</evidence>
<dbReference type="InterPro" id="IPR056884">
    <property type="entry name" value="NPHP3-like_N"/>
</dbReference>
<feature type="domain" description="Nephrocystin 3-like N-terminal" evidence="4">
    <location>
        <begin position="313"/>
        <end position="421"/>
    </location>
</feature>
<organism evidence="5 6">
    <name type="scientific">Sphaerulina musiva (strain SO2202)</name>
    <name type="common">Poplar stem canker fungus</name>
    <name type="synonym">Septoria musiva</name>
    <dbReference type="NCBI Taxonomy" id="692275"/>
    <lineage>
        <taxon>Eukaryota</taxon>
        <taxon>Fungi</taxon>
        <taxon>Dikarya</taxon>
        <taxon>Ascomycota</taxon>
        <taxon>Pezizomycotina</taxon>
        <taxon>Dothideomycetes</taxon>
        <taxon>Dothideomycetidae</taxon>
        <taxon>Mycosphaerellales</taxon>
        <taxon>Mycosphaerellaceae</taxon>
        <taxon>Sphaerulina</taxon>
    </lineage>
</organism>
<evidence type="ECO:0000313" key="5">
    <source>
        <dbReference type="EMBL" id="EMF13955.1"/>
    </source>
</evidence>
<sequence>MEMAGLAKIKWLSDRKSLSSRKTCAAFQASMSSFSQFLDNFSGIAEIAKSADQQCGGLAFGTLSLMLSIFVHKTQREQALDEGFAELGLALPRLQTLQNLRQEGMKDDLVSFERLEALIMTTFCQIIKLARETAEYYSSKSRRIKDAMLPEQKKNANLIDARNTLCEIRNECDILMLTRITTLHQKLEAISVDVRKTRVESAHAGSQLRRARESSDTSHLAELRQILGVQELSANVNVKKYKSLLASAFFSGSALRSKYCRPKKISMELLRGEGEFDKWWASSKSCLLLAGGSNFVDDHSSGSLNWLSYGAILAIEELRLQDRNVAFFLAQTSWSVNERKRCTIRQIIVNLIYQISAMHDDLLRSKIDRLKAAVQSAAWNENNGDAFWLKAQPLLLEIFSTFSCEEEIFIVVDRLDQCAWSEDEDEDEEDEDDSSPSSSSSYSSPTGLDMCHAIEELLHIAAEAHCHVKILLTMDTASSQKVARGRSRMSKKERKVLLLKAEWCQATDEGRSDE</sequence>
<dbReference type="GeneID" id="27904721"/>
<feature type="compositionally biased region" description="Low complexity" evidence="2">
    <location>
        <begin position="435"/>
        <end position="444"/>
    </location>
</feature>
<dbReference type="OrthoDB" id="5389929at2759"/>
<dbReference type="Proteomes" id="UP000016931">
    <property type="component" value="Unassembled WGS sequence"/>
</dbReference>
<dbReference type="Pfam" id="PF24883">
    <property type="entry name" value="NPHP3_N"/>
    <property type="match status" value="1"/>
</dbReference>
<keyword evidence="6" id="KW-1185">Reference proteome</keyword>
<feature type="compositionally biased region" description="Acidic residues" evidence="2">
    <location>
        <begin position="421"/>
        <end position="434"/>
    </location>
</feature>
<dbReference type="AlphaFoldDB" id="M3D732"/>
<dbReference type="Pfam" id="PF24809">
    <property type="entry name" value="DUF7708"/>
    <property type="match status" value="1"/>
</dbReference>
<dbReference type="InterPro" id="IPR056125">
    <property type="entry name" value="DUF7708"/>
</dbReference>
<dbReference type="RefSeq" id="XP_016762076.1">
    <property type="nucleotide sequence ID" value="XM_016907584.1"/>
</dbReference>
<name>M3D732_SPHMS</name>
<evidence type="ECO:0000313" key="6">
    <source>
        <dbReference type="Proteomes" id="UP000016931"/>
    </source>
</evidence>